<dbReference type="CDD" id="cd07940">
    <property type="entry name" value="DRE_TIM_IPMS"/>
    <property type="match status" value="1"/>
</dbReference>
<comment type="pathway">
    <text evidence="1 11">Amino-acid biosynthesis; L-leucine biosynthesis; L-leucine from 3-methyl-2-oxobutanoate: step 1/4.</text>
</comment>
<evidence type="ECO:0000259" key="12">
    <source>
        <dbReference type="PROSITE" id="PS50991"/>
    </source>
</evidence>
<evidence type="ECO:0000256" key="10">
    <source>
        <dbReference type="ARBA" id="ARBA00023304"/>
    </source>
</evidence>
<keyword evidence="9 11" id="KW-0464">Manganese</keyword>
<dbReference type="PANTHER" id="PTHR10277:SF9">
    <property type="entry name" value="2-ISOPROPYLMALATE SYNTHASE 1, CHLOROPLASTIC-RELATED"/>
    <property type="match status" value="1"/>
</dbReference>
<comment type="cofactor">
    <cofactor evidence="11">
        <name>Mn(2+)</name>
        <dbReference type="ChEBI" id="CHEBI:29035"/>
    </cofactor>
</comment>
<name>A0A6N8HY79_9FIRM</name>
<feature type="binding site" evidence="11">
    <location>
        <position position="257"/>
    </location>
    <ligand>
        <name>Mn(2+)</name>
        <dbReference type="ChEBI" id="CHEBI:29035"/>
    </ligand>
</feature>
<dbReference type="GO" id="GO:0030145">
    <property type="term" value="F:manganese ion binding"/>
    <property type="evidence" value="ECO:0007669"/>
    <property type="project" value="UniProtKB-UniRule"/>
</dbReference>
<dbReference type="Gene3D" id="1.10.238.260">
    <property type="match status" value="1"/>
</dbReference>
<dbReference type="PROSITE" id="PS50991">
    <property type="entry name" value="PYR_CT"/>
    <property type="match status" value="1"/>
</dbReference>
<dbReference type="InterPro" id="IPR005671">
    <property type="entry name" value="LeuA_bact_synth"/>
</dbReference>
<evidence type="ECO:0000256" key="6">
    <source>
        <dbReference type="ARBA" id="ARBA00022605"/>
    </source>
</evidence>
<keyword evidence="7 11" id="KW-0808">Transferase</keyword>
<feature type="region of interest" description="Regulatory domain" evidence="11">
    <location>
        <begin position="447"/>
        <end position="564"/>
    </location>
</feature>
<keyword evidence="8 11" id="KW-0479">Metal-binding</keyword>
<dbReference type="Gene3D" id="3.30.160.270">
    <property type="match status" value="1"/>
</dbReference>
<dbReference type="GO" id="GO:0009098">
    <property type="term" value="P:L-leucine biosynthetic process"/>
    <property type="evidence" value="ECO:0007669"/>
    <property type="project" value="UniProtKB-UniRule"/>
</dbReference>
<dbReference type="InterPro" id="IPR054691">
    <property type="entry name" value="LeuA/HCS_post-cat"/>
</dbReference>
<evidence type="ECO:0000256" key="2">
    <source>
        <dbReference type="ARBA" id="ARBA00009396"/>
    </source>
</evidence>
<dbReference type="AlphaFoldDB" id="A0A6N8HY79"/>
<dbReference type="InterPro" id="IPR002034">
    <property type="entry name" value="AIPM/Hcit_synth_CS"/>
</dbReference>
<dbReference type="Pfam" id="PF00682">
    <property type="entry name" value="HMGL-like"/>
    <property type="match status" value="1"/>
</dbReference>
<dbReference type="NCBIfam" id="NF002085">
    <property type="entry name" value="PRK00915.1-2"/>
    <property type="match status" value="1"/>
</dbReference>
<dbReference type="InterPro" id="IPR036230">
    <property type="entry name" value="LeuA_allosteric_dom_sf"/>
</dbReference>
<accession>A0A6N8HY79</accession>
<keyword evidence="10 11" id="KW-0100">Branched-chain amino acid biosynthesis</keyword>
<dbReference type="InterPro" id="IPR013785">
    <property type="entry name" value="Aldolase_TIM"/>
</dbReference>
<evidence type="ECO:0000256" key="1">
    <source>
        <dbReference type="ARBA" id="ARBA00004689"/>
    </source>
</evidence>
<dbReference type="SUPFAM" id="SSF110921">
    <property type="entry name" value="2-isopropylmalate synthase LeuA, allosteric (dimerisation) domain"/>
    <property type="match status" value="1"/>
</dbReference>
<keyword evidence="11" id="KW-0963">Cytoplasm</keyword>
<protein>
    <recommendedName>
        <fullName evidence="4 11">2-isopropylmalate synthase</fullName>
        <ecNumber evidence="3 11">2.3.3.13</ecNumber>
    </recommendedName>
    <alternativeName>
        <fullName evidence="11">Alpha-IPM synthase</fullName>
    </alternativeName>
    <alternativeName>
        <fullName evidence="11">Alpha-isopropylmalate synthase</fullName>
    </alternativeName>
</protein>
<dbReference type="FunFam" id="3.20.20.70:FF:000010">
    <property type="entry name" value="2-isopropylmalate synthase"/>
    <property type="match status" value="1"/>
</dbReference>
<comment type="similarity">
    <text evidence="2 11">Belongs to the alpha-IPM synthase/homocitrate synthase family. LeuA type 1 subfamily.</text>
</comment>
<feature type="binding site" evidence="11">
    <location>
        <position position="293"/>
    </location>
    <ligand>
        <name>Mn(2+)</name>
        <dbReference type="ChEBI" id="CHEBI:29035"/>
    </ligand>
</feature>
<dbReference type="InterPro" id="IPR000891">
    <property type="entry name" value="PYR_CT"/>
</dbReference>
<keyword evidence="13" id="KW-0012">Acyltransferase</keyword>
<keyword evidence="6 11" id="KW-0028">Amino-acid biosynthesis</keyword>
<evidence type="ECO:0000256" key="4">
    <source>
        <dbReference type="ARBA" id="ARBA00018198"/>
    </source>
</evidence>
<comment type="subunit">
    <text evidence="11">Homodimer.</text>
</comment>
<dbReference type="PROSITE" id="PS00815">
    <property type="entry name" value="AIPM_HOMOCIT_SYNTH_1"/>
    <property type="match status" value="1"/>
</dbReference>
<gene>
    <name evidence="13" type="primary">leuA_1</name>
    <name evidence="11" type="synonym">leuA</name>
    <name evidence="13" type="ORF">CAFE_13240</name>
</gene>
<feature type="binding site" evidence="11">
    <location>
        <position position="259"/>
    </location>
    <ligand>
        <name>Mn(2+)</name>
        <dbReference type="ChEBI" id="CHEBI:29035"/>
    </ligand>
</feature>
<dbReference type="EC" id="2.3.3.13" evidence="3 11"/>
<evidence type="ECO:0000313" key="14">
    <source>
        <dbReference type="Proteomes" id="UP000469440"/>
    </source>
</evidence>
<keyword evidence="5 11" id="KW-0432">Leucine biosynthesis</keyword>
<evidence type="ECO:0000256" key="9">
    <source>
        <dbReference type="ARBA" id="ARBA00023211"/>
    </source>
</evidence>
<feature type="domain" description="Pyruvate carboxyltransferase" evidence="12">
    <location>
        <begin position="60"/>
        <end position="322"/>
    </location>
</feature>
<dbReference type="Proteomes" id="UP000469440">
    <property type="component" value="Unassembled WGS sequence"/>
</dbReference>
<dbReference type="NCBIfam" id="TIGR00973">
    <property type="entry name" value="leuA_bact"/>
    <property type="match status" value="1"/>
</dbReference>
<dbReference type="HAMAP" id="MF_01025">
    <property type="entry name" value="LeuA_type1"/>
    <property type="match status" value="1"/>
</dbReference>
<comment type="catalytic activity">
    <reaction evidence="11">
        <text>3-methyl-2-oxobutanoate + acetyl-CoA + H2O = (2S)-2-isopropylmalate + CoA + H(+)</text>
        <dbReference type="Rhea" id="RHEA:21524"/>
        <dbReference type="ChEBI" id="CHEBI:1178"/>
        <dbReference type="ChEBI" id="CHEBI:11851"/>
        <dbReference type="ChEBI" id="CHEBI:15377"/>
        <dbReference type="ChEBI" id="CHEBI:15378"/>
        <dbReference type="ChEBI" id="CHEBI:57287"/>
        <dbReference type="ChEBI" id="CHEBI:57288"/>
        <dbReference type="EC" id="2.3.3.13"/>
    </reaction>
</comment>
<organism evidence="13 14">
    <name type="scientific">Caproicibacter fermentans</name>
    <dbReference type="NCBI Taxonomy" id="2576756"/>
    <lineage>
        <taxon>Bacteria</taxon>
        <taxon>Bacillati</taxon>
        <taxon>Bacillota</taxon>
        <taxon>Clostridia</taxon>
        <taxon>Eubacteriales</taxon>
        <taxon>Acutalibacteraceae</taxon>
        <taxon>Caproicibacter</taxon>
    </lineage>
</organism>
<dbReference type="Gene3D" id="3.20.20.70">
    <property type="entry name" value="Aldolase class I"/>
    <property type="match status" value="1"/>
</dbReference>
<dbReference type="InterPro" id="IPR050073">
    <property type="entry name" value="2-IPM_HCS-like"/>
</dbReference>
<dbReference type="NCBIfam" id="NF002086">
    <property type="entry name" value="PRK00915.1-3"/>
    <property type="match status" value="1"/>
</dbReference>
<dbReference type="FunFam" id="1.10.238.260:FF:000001">
    <property type="entry name" value="2-isopropylmalate synthase"/>
    <property type="match status" value="1"/>
</dbReference>
<dbReference type="GO" id="GO:0003985">
    <property type="term" value="F:acetyl-CoA C-acetyltransferase activity"/>
    <property type="evidence" value="ECO:0007669"/>
    <property type="project" value="UniProtKB-UniRule"/>
</dbReference>
<dbReference type="Pfam" id="PF08502">
    <property type="entry name" value="LeuA_dimer"/>
    <property type="match status" value="1"/>
</dbReference>
<comment type="caution">
    <text evidence="13">The sequence shown here is derived from an EMBL/GenBank/DDBJ whole genome shotgun (WGS) entry which is preliminary data.</text>
</comment>
<dbReference type="PANTHER" id="PTHR10277">
    <property type="entry name" value="HOMOCITRATE SYNTHASE-RELATED"/>
    <property type="match status" value="1"/>
</dbReference>
<dbReference type="InterPro" id="IPR013709">
    <property type="entry name" value="2-isopropylmalate_synth_dimer"/>
</dbReference>
<dbReference type="Pfam" id="PF22617">
    <property type="entry name" value="HCS_D2"/>
    <property type="match status" value="1"/>
</dbReference>
<dbReference type="EMBL" id="VWXL01000046">
    <property type="protein sequence ID" value="MVB10628.1"/>
    <property type="molecule type" value="Genomic_DNA"/>
</dbReference>
<dbReference type="PROSITE" id="PS00816">
    <property type="entry name" value="AIPM_HOMOCIT_SYNTH_2"/>
    <property type="match status" value="1"/>
</dbReference>
<dbReference type="SMART" id="SM00917">
    <property type="entry name" value="LeuA_dimer"/>
    <property type="match status" value="1"/>
</dbReference>
<comment type="function">
    <text evidence="11">Catalyzes the condensation of the acetyl group of acetyl-CoA with 3-methyl-2-oxobutanoate (2-ketoisovalerate) to form 3-carboxy-3-hydroxy-4-methylpentanoate (2-isopropylmalate).</text>
</comment>
<feature type="binding site" evidence="11">
    <location>
        <position position="69"/>
    </location>
    <ligand>
        <name>Mn(2+)</name>
        <dbReference type="ChEBI" id="CHEBI:29035"/>
    </ligand>
</feature>
<evidence type="ECO:0000256" key="5">
    <source>
        <dbReference type="ARBA" id="ARBA00022430"/>
    </source>
</evidence>
<evidence type="ECO:0000256" key="7">
    <source>
        <dbReference type="ARBA" id="ARBA00022679"/>
    </source>
</evidence>
<dbReference type="GO" id="GO:0005737">
    <property type="term" value="C:cytoplasm"/>
    <property type="evidence" value="ECO:0007669"/>
    <property type="project" value="UniProtKB-UniRule"/>
</dbReference>
<evidence type="ECO:0000256" key="8">
    <source>
        <dbReference type="ARBA" id="ARBA00022723"/>
    </source>
</evidence>
<sequence>MDAGRVGIGNNANKEWYRDRISPSSLFETTVFFVFPDSANRDEIILTDGGNRMTESMRRIKIFDTTLRDGEQSPGCSMNLGEKLEMAAQLEELGADVIEAGFAVSSPEDFESVRQIADVLQKTTVASLARATKSDIDTAFDAVQKAKKPRIHVFLASSDIHLQHKLHMTREEMLRQTGEMVRYAKTLVEDIEFSAEDASRTDWEFLVKVYETAIANGANVINVPDTVGYVTPQEMYDLIAYLKENVKGIEKAEISVHCHDDLGMAVANSLAAVRAGATQVECTVNGIGERAGNASLEEIVMALRTRQSYYQAAAGVDTTKIYKTCKKLSAITGVPIGPTKAIVGANAFAHEAGIHQHGVLNDRLTYEIMTPESIGISHNTMVLGKHSGRHAFEEKLKSLGYALSSEALSEAFSAFKKLADLKKNVTDLDLEALLSGAAKMKIEEIYTLESYVVNTSSVNSASAMVKLGVVESGQKKIVEGTGIGAGPVNAALSAIDAVTGKDYTLENFSIQAVTEGDDALGEVVVRLKNSAGTIVSGRGLNVDIIGASLAAYVNALNRMESRMD</sequence>
<proteinExistence type="inferred from homology"/>
<evidence type="ECO:0000256" key="11">
    <source>
        <dbReference type="HAMAP-Rule" id="MF_01025"/>
    </source>
</evidence>
<dbReference type="GO" id="GO:0003852">
    <property type="term" value="F:2-isopropylmalate synthase activity"/>
    <property type="evidence" value="ECO:0007669"/>
    <property type="project" value="UniProtKB-UniRule"/>
</dbReference>
<evidence type="ECO:0000313" key="13">
    <source>
        <dbReference type="EMBL" id="MVB10628.1"/>
    </source>
</evidence>
<dbReference type="SUPFAM" id="SSF51569">
    <property type="entry name" value="Aldolase"/>
    <property type="match status" value="1"/>
</dbReference>
<keyword evidence="14" id="KW-1185">Reference proteome</keyword>
<reference evidence="13 14" key="1">
    <citation type="submission" date="2019-09" db="EMBL/GenBank/DDBJ databases">
        <title>Genome sequence of Clostridium sp. EA1.</title>
        <authorList>
            <person name="Poehlein A."/>
            <person name="Bengelsdorf F.R."/>
            <person name="Daniel R."/>
        </authorList>
    </citation>
    <scope>NUCLEOTIDE SEQUENCE [LARGE SCALE GENOMIC DNA]</scope>
    <source>
        <strain evidence="13 14">EA1</strain>
    </source>
</reference>
<evidence type="ECO:0000256" key="3">
    <source>
        <dbReference type="ARBA" id="ARBA00012973"/>
    </source>
</evidence>
<dbReference type="UniPathway" id="UPA00048">
    <property type="reaction ID" value="UER00070"/>
</dbReference>